<name>A0AAE0J1C9_9PEZI</name>
<feature type="region of interest" description="Disordered" evidence="1">
    <location>
        <begin position="285"/>
        <end position="313"/>
    </location>
</feature>
<evidence type="ECO:0000313" key="3">
    <source>
        <dbReference type="EMBL" id="KAK3334356.1"/>
    </source>
</evidence>
<dbReference type="GeneID" id="87862996"/>
<proteinExistence type="predicted"/>
<protein>
    <submittedName>
        <fullName evidence="3">Uncharacterized protein</fullName>
    </submittedName>
</protein>
<organism evidence="3 4">
    <name type="scientific">Neurospora tetraspora</name>
    <dbReference type="NCBI Taxonomy" id="94610"/>
    <lineage>
        <taxon>Eukaryota</taxon>
        <taxon>Fungi</taxon>
        <taxon>Dikarya</taxon>
        <taxon>Ascomycota</taxon>
        <taxon>Pezizomycotina</taxon>
        <taxon>Sordariomycetes</taxon>
        <taxon>Sordariomycetidae</taxon>
        <taxon>Sordariales</taxon>
        <taxon>Sordariaceae</taxon>
        <taxon>Neurospora</taxon>
    </lineage>
</organism>
<keyword evidence="4" id="KW-1185">Reference proteome</keyword>
<dbReference type="EMBL" id="JAUEPP010000011">
    <property type="protein sequence ID" value="KAK3334356.1"/>
    <property type="molecule type" value="Genomic_DNA"/>
</dbReference>
<reference evidence="3" key="1">
    <citation type="journal article" date="2023" name="Mol. Phylogenet. Evol.">
        <title>Genome-scale phylogeny and comparative genomics of the fungal order Sordariales.</title>
        <authorList>
            <person name="Hensen N."/>
            <person name="Bonometti L."/>
            <person name="Westerberg I."/>
            <person name="Brannstrom I.O."/>
            <person name="Guillou S."/>
            <person name="Cros-Aarteil S."/>
            <person name="Calhoun S."/>
            <person name="Haridas S."/>
            <person name="Kuo A."/>
            <person name="Mondo S."/>
            <person name="Pangilinan J."/>
            <person name="Riley R."/>
            <person name="LaButti K."/>
            <person name="Andreopoulos B."/>
            <person name="Lipzen A."/>
            <person name="Chen C."/>
            <person name="Yan M."/>
            <person name="Daum C."/>
            <person name="Ng V."/>
            <person name="Clum A."/>
            <person name="Steindorff A."/>
            <person name="Ohm R.A."/>
            <person name="Martin F."/>
            <person name="Silar P."/>
            <person name="Natvig D.O."/>
            <person name="Lalanne C."/>
            <person name="Gautier V."/>
            <person name="Ament-Velasquez S.L."/>
            <person name="Kruys A."/>
            <person name="Hutchinson M.I."/>
            <person name="Powell A.J."/>
            <person name="Barry K."/>
            <person name="Miller A.N."/>
            <person name="Grigoriev I.V."/>
            <person name="Debuchy R."/>
            <person name="Gladieux P."/>
            <person name="Hiltunen Thoren M."/>
            <person name="Johannesson H."/>
        </authorList>
    </citation>
    <scope>NUCLEOTIDE SEQUENCE</scope>
    <source>
        <strain evidence="3">CBS 560.94</strain>
    </source>
</reference>
<keyword evidence="2" id="KW-1133">Transmembrane helix</keyword>
<dbReference type="AlphaFoldDB" id="A0AAE0J1C9"/>
<feature type="compositionally biased region" description="Polar residues" evidence="1">
    <location>
        <begin position="289"/>
        <end position="302"/>
    </location>
</feature>
<feature type="transmembrane region" description="Helical" evidence="2">
    <location>
        <begin position="29"/>
        <end position="50"/>
    </location>
</feature>
<accession>A0AAE0J1C9</accession>
<dbReference type="RefSeq" id="XP_062676522.1">
    <property type="nucleotide sequence ID" value="XM_062825842.1"/>
</dbReference>
<comment type="caution">
    <text evidence="3">The sequence shown here is derived from an EMBL/GenBank/DDBJ whole genome shotgun (WGS) entry which is preliminary data.</text>
</comment>
<evidence type="ECO:0000256" key="2">
    <source>
        <dbReference type="SAM" id="Phobius"/>
    </source>
</evidence>
<gene>
    <name evidence="3" type="ORF">B0H65DRAFT_447022</name>
</gene>
<dbReference type="Proteomes" id="UP001278500">
    <property type="component" value="Unassembled WGS sequence"/>
</dbReference>
<reference evidence="3" key="2">
    <citation type="submission" date="2023-06" db="EMBL/GenBank/DDBJ databases">
        <authorList>
            <consortium name="Lawrence Berkeley National Laboratory"/>
            <person name="Haridas S."/>
            <person name="Hensen N."/>
            <person name="Bonometti L."/>
            <person name="Westerberg I."/>
            <person name="Brannstrom I.O."/>
            <person name="Guillou S."/>
            <person name="Cros-Aarteil S."/>
            <person name="Calhoun S."/>
            <person name="Kuo A."/>
            <person name="Mondo S."/>
            <person name="Pangilinan J."/>
            <person name="Riley R."/>
            <person name="Labutti K."/>
            <person name="Andreopoulos B."/>
            <person name="Lipzen A."/>
            <person name="Chen C."/>
            <person name="Yanf M."/>
            <person name="Daum C."/>
            <person name="Ng V."/>
            <person name="Clum A."/>
            <person name="Steindorff A."/>
            <person name="Ohm R."/>
            <person name="Martin F."/>
            <person name="Silar P."/>
            <person name="Natvig D."/>
            <person name="Lalanne C."/>
            <person name="Gautier V."/>
            <person name="Ament-Velasquez S.L."/>
            <person name="Kruys A."/>
            <person name="Hutchinson M.I."/>
            <person name="Powell A.J."/>
            <person name="Barry K."/>
            <person name="Miller A.N."/>
            <person name="Grigoriev I.V."/>
            <person name="Debuchy R."/>
            <person name="Gladieux P."/>
            <person name="Thoren M.H."/>
            <person name="Johannesson H."/>
        </authorList>
    </citation>
    <scope>NUCLEOTIDE SEQUENCE</scope>
    <source>
        <strain evidence="3">CBS 560.94</strain>
    </source>
</reference>
<keyword evidence="2" id="KW-0812">Transmembrane</keyword>
<evidence type="ECO:0000313" key="4">
    <source>
        <dbReference type="Proteomes" id="UP001278500"/>
    </source>
</evidence>
<keyword evidence="2" id="KW-0472">Membrane</keyword>
<evidence type="ECO:0000256" key="1">
    <source>
        <dbReference type="SAM" id="MobiDB-lite"/>
    </source>
</evidence>
<sequence>MRTCDCYGKFGIGDVSVATLSNMVRYVTWLYQTSVQFICSRFIFIILWEIRRRYRKVQDRYTNILNQHEVPIDLPTTYLPPTLIWGMDNHGPRDTPNPTPRSSLRRLPRCHFYQKLHWRRRYIRVTNATTNRTSNATIPADLHVTLLVGKKTGARGEELYLQGHIYIETVQRPGSDDEEEWEYVYLADPSRRQYPKPGEPPVSEEWWLTENTHKGHIYLQKILRGDGSNKEEYDLAYLADPSTRRDVNRIERPASEESWYCPKVYKLSSGPAPILALASNGTDCGRGGAQSSTTIRSDQSNPDLKAPPICFNN</sequence>